<dbReference type="InterPro" id="IPR023772">
    <property type="entry name" value="DNA-bd_HTH_TetR-type_CS"/>
</dbReference>
<keyword evidence="3" id="KW-0804">Transcription</keyword>
<comment type="caution">
    <text evidence="6">The sequence shown here is derived from an EMBL/GenBank/DDBJ whole genome shotgun (WGS) entry which is preliminary data.</text>
</comment>
<evidence type="ECO:0000256" key="1">
    <source>
        <dbReference type="ARBA" id="ARBA00023015"/>
    </source>
</evidence>
<evidence type="ECO:0000256" key="2">
    <source>
        <dbReference type="ARBA" id="ARBA00023125"/>
    </source>
</evidence>
<dbReference type="RefSeq" id="WP_080803488.1">
    <property type="nucleotide sequence ID" value="NZ_CP133553.1"/>
</dbReference>
<dbReference type="SUPFAM" id="SSF46689">
    <property type="entry name" value="Homeodomain-like"/>
    <property type="match status" value="1"/>
</dbReference>
<feature type="DNA-binding region" description="H-T-H motif" evidence="4">
    <location>
        <begin position="40"/>
        <end position="59"/>
    </location>
</feature>
<name>A0AAW9FHR1_9HYPH</name>
<dbReference type="EMBL" id="JAVRAF010000009">
    <property type="protein sequence ID" value="MDX8304681.1"/>
    <property type="molecule type" value="Genomic_DNA"/>
</dbReference>
<feature type="domain" description="HTH tetR-type" evidence="5">
    <location>
        <begin position="17"/>
        <end position="77"/>
    </location>
</feature>
<evidence type="ECO:0000256" key="4">
    <source>
        <dbReference type="PROSITE-ProRule" id="PRU00335"/>
    </source>
</evidence>
<reference evidence="6" key="1">
    <citation type="journal article" date="2023" name="Phytobiomes J">
        <title>Deciphering the key players within the bacterial microbiota associated with aerial crown gall tumors on rhododendron: Insights into the gallobiome.</title>
        <authorList>
            <person name="Kuzmanovic N."/>
            <person name="Nesme J."/>
            <person name="Wolf J."/>
            <person name="Neumann-Schaal M."/>
            <person name="Petersen J."/>
            <person name="Fernandez-Gnecco G."/>
            <person name="Sproeer C."/>
            <person name="Bunk B."/>
            <person name="Overmann J."/>
            <person name="Sorensen S.J."/>
            <person name="Idczak E."/>
            <person name="Smalla K."/>
        </authorList>
    </citation>
    <scope>NUCLEOTIDE SEQUENCE</scope>
    <source>
        <strain evidence="6">Rho-11.1</strain>
    </source>
</reference>
<dbReference type="InterPro" id="IPR039536">
    <property type="entry name" value="TetR_C_Proteobacteria"/>
</dbReference>
<protein>
    <submittedName>
        <fullName evidence="6">TetR/AcrR family transcriptional regulator</fullName>
    </submittedName>
</protein>
<dbReference type="FunFam" id="1.10.10.60:FF:000141">
    <property type="entry name" value="TetR family transcriptional regulator"/>
    <property type="match status" value="1"/>
</dbReference>
<keyword evidence="2 4" id="KW-0238">DNA-binding</keyword>
<dbReference type="Gene3D" id="1.10.357.10">
    <property type="entry name" value="Tetracycline Repressor, domain 2"/>
    <property type="match status" value="1"/>
</dbReference>
<dbReference type="Pfam" id="PF00440">
    <property type="entry name" value="TetR_N"/>
    <property type="match status" value="1"/>
</dbReference>
<dbReference type="InterPro" id="IPR009057">
    <property type="entry name" value="Homeodomain-like_sf"/>
</dbReference>
<dbReference type="InterPro" id="IPR050109">
    <property type="entry name" value="HTH-type_TetR-like_transc_reg"/>
</dbReference>
<dbReference type="AlphaFoldDB" id="A0AAW9FHR1"/>
<dbReference type="PRINTS" id="PR00455">
    <property type="entry name" value="HTHTETR"/>
</dbReference>
<accession>A0AAW9FHR1</accession>
<gene>
    <name evidence="6" type="ORF">RMR22_20695</name>
</gene>
<dbReference type="GO" id="GO:0000976">
    <property type="term" value="F:transcription cis-regulatory region binding"/>
    <property type="evidence" value="ECO:0007669"/>
    <property type="project" value="TreeGrafter"/>
</dbReference>
<dbReference type="PANTHER" id="PTHR30055:SF146">
    <property type="entry name" value="HTH-TYPE TRANSCRIPTIONAL DUAL REGULATOR CECR"/>
    <property type="match status" value="1"/>
</dbReference>
<organism evidence="6">
    <name type="scientific">Agrobacterium rosae</name>
    <dbReference type="NCBI Taxonomy" id="1972867"/>
    <lineage>
        <taxon>Bacteria</taxon>
        <taxon>Pseudomonadati</taxon>
        <taxon>Pseudomonadota</taxon>
        <taxon>Alphaproteobacteria</taxon>
        <taxon>Hyphomicrobiales</taxon>
        <taxon>Rhizobiaceae</taxon>
        <taxon>Rhizobium/Agrobacterium group</taxon>
        <taxon>Agrobacterium</taxon>
    </lineage>
</organism>
<sequence>MKISTKSGGRPRQEEAAQLSGKILDVAQSLFLAQGFERTSIDRIANTAHVAKRTLYARFADKEAIFDAVIKRRIDQNLLEIDSLELQGFTLEDKLMKLAHLLLEHVLQPEALELDRAITAEAVRFPNLARLYREHAAPRYMEYVARMLISSPDYYSGERQQADRDANNFLVLMVLPLLRTALFSTPDQVKQELQGGIIEDRIRFFMNGIRP</sequence>
<evidence type="ECO:0000256" key="3">
    <source>
        <dbReference type="ARBA" id="ARBA00023163"/>
    </source>
</evidence>
<dbReference type="Pfam" id="PF14246">
    <property type="entry name" value="TetR_C_7"/>
    <property type="match status" value="1"/>
</dbReference>
<keyword evidence="1" id="KW-0805">Transcription regulation</keyword>
<dbReference type="PROSITE" id="PS01081">
    <property type="entry name" value="HTH_TETR_1"/>
    <property type="match status" value="1"/>
</dbReference>
<evidence type="ECO:0000259" key="5">
    <source>
        <dbReference type="PROSITE" id="PS50977"/>
    </source>
</evidence>
<dbReference type="InterPro" id="IPR001647">
    <property type="entry name" value="HTH_TetR"/>
</dbReference>
<evidence type="ECO:0000313" key="6">
    <source>
        <dbReference type="EMBL" id="MDX8304681.1"/>
    </source>
</evidence>
<dbReference type="PROSITE" id="PS50977">
    <property type="entry name" value="HTH_TETR_2"/>
    <property type="match status" value="1"/>
</dbReference>
<proteinExistence type="predicted"/>
<dbReference type="PANTHER" id="PTHR30055">
    <property type="entry name" value="HTH-TYPE TRANSCRIPTIONAL REGULATOR RUTR"/>
    <property type="match status" value="1"/>
</dbReference>
<dbReference type="GO" id="GO:0003700">
    <property type="term" value="F:DNA-binding transcription factor activity"/>
    <property type="evidence" value="ECO:0007669"/>
    <property type="project" value="TreeGrafter"/>
</dbReference>